<reference evidence="10 11" key="1">
    <citation type="submission" date="2019-06" db="EMBL/GenBank/DDBJ databases">
        <title>Sulfurimonas gotlandica sp. nov., a chemoautotrophic and psychrotolerant epsilonproteobacterium isolated from a pelagic redoxcline, and an emended description of the genus Sulfurimonas.</title>
        <authorList>
            <person name="Wang S."/>
            <person name="Jiang L."/>
            <person name="Shao Z."/>
        </authorList>
    </citation>
    <scope>NUCLEOTIDE SEQUENCE [LARGE SCALE GENOMIC DNA]</scope>
    <source>
        <strain evidence="10 11">B2</strain>
    </source>
</reference>
<dbReference type="SUPFAM" id="SSF53328">
    <property type="entry name" value="Formyltransferase"/>
    <property type="match status" value="1"/>
</dbReference>
<comment type="catalytic activity">
    <reaction evidence="8">
        <text>N(1)-(5-phospho-beta-D-ribosyl)glycinamide + (6R)-10-formyltetrahydrofolate = N(2)-formyl-N(1)-(5-phospho-beta-D-ribosyl)glycinamide + (6S)-5,6,7,8-tetrahydrofolate + H(+)</text>
        <dbReference type="Rhea" id="RHEA:15053"/>
        <dbReference type="ChEBI" id="CHEBI:15378"/>
        <dbReference type="ChEBI" id="CHEBI:57453"/>
        <dbReference type="ChEBI" id="CHEBI:143788"/>
        <dbReference type="ChEBI" id="CHEBI:147286"/>
        <dbReference type="ChEBI" id="CHEBI:195366"/>
        <dbReference type="EC" id="2.1.2.2"/>
    </reaction>
</comment>
<accession>A0A7M1AZK4</accession>
<proteinExistence type="inferred from homology"/>
<dbReference type="UniPathway" id="UPA00074">
    <property type="reaction ID" value="UER00126"/>
</dbReference>
<dbReference type="GO" id="GO:0004644">
    <property type="term" value="F:phosphoribosylglycinamide formyltransferase activity"/>
    <property type="evidence" value="ECO:0007669"/>
    <property type="project" value="UniProtKB-EC"/>
</dbReference>
<dbReference type="EC" id="2.1.2.2" evidence="2"/>
<dbReference type="EMBL" id="CP041165">
    <property type="protein sequence ID" value="QOP41802.1"/>
    <property type="molecule type" value="Genomic_DNA"/>
</dbReference>
<keyword evidence="4" id="KW-0658">Purine biosynthesis</keyword>
<dbReference type="PANTHER" id="PTHR43369:SF2">
    <property type="entry name" value="PHOSPHORIBOSYLGLYCINAMIDE FORMYLTRANSFERASE"/>
    <property type="match status" value="1"/>
</dbReference>
<dbReference type="AlphaFoldDB" id="A0A7M1AZK4"/>
<evidence type="ECO:0000313" key="11">
    <source>
        <dbReference type="Proteomes" id="UP000593910"/>
    </source>
</evidence>
<dbReference type="PANTHER" id="PTHR43369">
    <property type="entry name" value="PHOSPHORIBOSYLGLYCINAMIDE FORMYLTRANSFERASE"/>
    <property type="match status" value="1"/>
</dbReference>
<evidence type="ECO:0000256" key="8">
    <source>
        <dbReference type="ARBA" id="ARBA00047664"/>
    </source>
</evidence>
<dbReference type="InterPro" id="IPR036477">
    <property type="entry name" value="Formyl_transf_N_sf"/>
</dbReference>
<keyword evidence="3 10" id="KW-0808">Transferase</keyword>
<gene>
    <name evidence="10" type="ORF">FJR03_08655</name>
</gene>
<dbReference type="Gene3D" id="3.40.50.170">
    <property type="entry name" value="Formyl transferase, N-terminal domain"/>
    <property type="match status" value="1"/>
</dbReference>
<comment type="similarity">
    <text evidence="5">Belongs to the GART family.</text>
</comment>
<evidence type="ECO:0000256" key="7">
    <source>
        <dbReference type="ARBA" id="ARBA00041682"/>
    </source>
</evidence>
<dbReference type="KEGG" id="smax:FJR03_08655"/>
<keyword evidence="11" id="KW-1185">Reference proteome</keyword>
<evidence type="ECO:0000256" key="6">
    <source>
        <dbReference type="ARBA" id="ARBA00041324"/>
    </source>
</evidence>
<dbReference type="InterPro" id="IPR002376">
    <property type="entry name" value="Formyl_transf_N"/>
</dbReference>
<sequence length="187" mass="20714">MTKIAILASHNGSNLDPIYEAIQENKLDAAISLVISNNTDANVLKKAQKLALKNHLINAKTVNDPDQSIYDLCSENEIDMIVLSGYMKKLSSALTRDFNIINSHPSLLPKYGGSGMYGRFVHEAVIANSETKSGVSIHFVNEEYDEGKIILQKELLLTKDETPISLEARVKELEKQAIVEALETCLR</sequence>
<organism evidence="10 11">
    <name type="scientific">Sulfurimonas marina</name>
    <dbReference type="NCBI Taxonomy" id="2590551"/>
    <lineage>
        <taxon>Bacteria</taxon>
        <taxon>Pseudomonadati</taxon>
        <taxon>Campylobacterota</taxon>
        <taxon>Epsilonproteobacteria</taxon>
        <taxon>Campylobacterales</taxon>
        <taxon>Sulfurimonadaceae</taxon>
        <taxon>Sulfurimonas</taxon>
    </lineage>
</organism>
<dbReference type="InterPro" id="IPR001555">
    <property type="entry name" value="GART_AS"/>
</dbReference>
<evidence type="ECO:0000313" key="10">
    <source>
        <dbReference type="EMBL" id="QOP41802.1"/>
    </source>
</evidence>
<dbReference type="RefSeq" id="WP_193113123.1">
    <property type="nucleotide sequence ID" value="NZ_CP041165.1"/>
</dbReference>
<evidence type="ECO:0000259" key="9">
    <source>
        <dbReference type="Pfam" id="PF00551"/>
    </source>
</evidence>
<dbReference type="GO" id="GO:0006189">
    <property type="term" value="P:'de novo' IMP biosynthetic process"/>
    <property type="evidence" value="ECO:0007669"/>
    <property type="project" value="UniProtKB-UniPathway"/>
</dbReference>
<evidence type="ECO:0000256" key="3">
    <source>
        <dbReference type="ARBA" id="ARBA00022679"/>
    </source>
</evidence>
<dbReference type="GO" id="GO:0005737">
    <property type="term" value="C:cytoplasm"/>
    <property type="evidence" value="ECO:0007669"/>
    <property type="project" value="TreeGrafter"/>
</dbReference>
<dbReference type="InterPro" id="IPR004607">
    <property type="entry name" value="GART"/>
</dbReference>
<name>A0A7M1AZK4_9BACT</name>
<dbReference type="Proteomes" id="UP000593910">
    <property type="component" value="Chromosome"/>
</dbReference>
<dbReference type="Pfam" id="PF00551">
    <property type="entry name" value="Formyl_trans_N"/>
    <property type="match status" value="1"/>
</dbReference>
<comment type="pathway">
    <text evidence="1">Purine metabolism; IMP biosynthesis via de novo pathway; N(2)-formyl-N(1)-(5-phospho-D-ribosyl)glycinamide from N(1)-(5-phospho-D-ribosyl)glycinamide (10-formyl THF route): step 1/1.</text>
</comment>
<evidence type="ECO:0000256" key="2">
    <source>
        <dbReference type="ARBA" id="ARBA00012254"/>
    </source>
</evidence>
<dbReference type="PROSITE" id="PS00373">
    <property type="entry name" value="GART"/>
    <property type="match status" value="1"/>
</dbReference>
<evidence type="ECO:0000256" key="1">
    <source>
        <dbReference type="ARBA" id="ARBA00005054"/>
    </source>
</evidence>
<feature type="domain" description="Formyl transferase N-terminal" evidence="9">
    <location>
        <begin position="3"/>
        <end position="182"/>
    </location>
</feature>
<evidence type="ECO:0000256" key="4">
    <source>
        <dbReference type="ARBA" id="ARBA00022755"/>
    </source>
</evidence>
<protein>
    <recommendedName>
        <fullName evidence="2">phosphoribosylglycinamide formyltransferase 1</fullName>
        <ecNumber evidence="2">2.1.2.2</ecNumber>
    </recommendedName>
    <alternativeName>
        <fullName evidence="7">5'-phosphoribosylglycinamide transformylase</fullName>
    </alternativeName>
    <alternativeName>
        <fullName evidence="6">GAR transformylase</fullName>
    </alternativeName>
</protein>
<dbReference type="CDD" id="cd08645">
    <property type="entry name" value="FMT_core_GART"/>
    <property type="match status" value="1"/>
</dbReference>
<evidence type="ECO:0000256" key="5">
    <source>
        <dbReference type="ARBA" id="ARBA00038440"/>
    </source>
</evidence>